<keyword evidence="3" id="KW-1133">Transmembrane helix</keyword>
<keyword evidence="1" id="KW-0732">Signal</keyword>
<comment type="caution">
    <text evidence="5">The sequence shown here is derived from an EMBL/GenBank/DDBJ whole genome shotgun (WGS) entry which is preliminary data.</text>
</comment>
<feature type="domain" description="PBP" evidence="4">
    <location>
        <begin position="127"/>
        <end position="383"/>
    </location>
</feature>
<accession>A0AAV3X2C8</accession>
<dbReference type="CDD" id="cd13653">
    <property type="entry name" value="PBP2_phosphate_like_1"/>
    <property type="match status" value="1"/>
</dbReference>
<dbReference type="AlphaFoldDB" id="A0AAV3X2C8"/>
<dbReference type="Proteomes" id="UP001050975">
    <property type="component" value="Unassembled WGS sequence"/>
</dbReference>
<dbReference type="EMBL" id="BLAY01000001">
    <property type="protein sequence ID" value="GET35281.1"/>
    <property type="molecule type" value="Genomic_DNA"/>
</dbReference>
<evidence type="ECO:0000313" key="5">
    <source>
        <dbReference type="EMBL" id="GET35281.1"/>
    </source>
</evidence>
<dbReference type="PANTHER" id="PTHR30570">
    <property type="entry name" value="PERIPLASMIC PHOSPHATE BINDING COMPONENT OF PHOSPHATE ABC TRANSPORTER"/>
    <property type="match status" value="1"/>
</dbReference>
<sequence length="398" mass="42505">MSSSKPWTCDGKPRDGKSYPNCSGSHEPYENYGPDCVMCGLPREAIIPNKGEGKPDITAIAVGAALVVALLGTLVYLIWPKPQSQTQSVRPATTQPANPSQTTPLVSPAAIVTTYRTLAEVPNVPSVVVNYGGSTTFAPLRSPQIVAAIASAHPGFQLRYLEPPFGRKPGSGTGIRMLLDGQLTIAQSSRPIETKEFEEAKTKGFELEQVSVAIDGIAFYVNPKLSIPGLTGSQIKDIFTGKITNWKQVGGPDLDITPISRPIADGGTPEYFHKEVLGGENFASTVQEVRDTTTGIQRVARTPGGIGYATASEAIQSTIRPLPIAKDANQPFVPPVVGNAVNKTALADGSYPITRQLFVVIRRDRQLAEQAGVAYANMILSDEGQRLVEQAGFVPIRK</sequence>
<organism evidence="5 6">
    <name type="scientific">Microseira wollei NIES-4236</name>
    <dbReference type="NCBI Taxonomy" id="2530354"/>
    <lineage>
        <taxon>Bacteria</taxon>
        <taxon>Bacillati</taxon>
        <taxon>Cyanobacteriota</taxon>
        <taxon>Cyanophyceae</taxon>
        <taxon>Oscillatoriophycideae</taxon>
        <taxon>Aerosakkonematales</taxon>
        <taxon>Aerosakkonemataceae</taxon>
        <taxon>Microseira</taxon>
    </lineage>
</organism>
<feature type="region of interest" description="Disordered" evidence="2">
    <location>
        <begin position="1"/>
        <end position="21"/>
    </location>
</feature>
<evidence type="ECO:0000259" key="4">
    <source>
        <dbReference type="Pfam" id="PF12849"/>
    </source>
</evidence>
<keyword evidence="6" id="KW-1185">Reference proteome</keyword>
<dbReference type="Gene3D" id="3.40.190.10">
    <property type="entry name" value="Periplasmic binding protein-like II"/>
    <property type="match status" value="2"/>
</dbReference>
<evidence type="ECO:0000256" key="1">
    <source>
        <dbReference type="ARBA" id="ARBA00022729"/>
    </source>
</evidence>
<reference evidence="5" key="1">
    <citation type="submission" date="2019-10" db="EMBL/GenBank/DDBJ databases">
        <title>Draft genome sequece of Microseira wollei NIES-4236.</title>
        <authorList>
            <person name="Yamaguchi H."/>
            <person name="Suzuki S."/>
            <person name="Kawachi M."/>
        </authorList>
    </citation>
    <scope>NUCLEOTIDE SEQUENCE</scope>
    <source>
        <strain evidence="5">NIES-4236</strain>
    </source>
</reference>
<evidence type="ECO:0000256" key="2">
    <source>
        <dbReference type="SAM" id="MobiDB-lite"/>
    </source>
</evidence>
<protein>
    <recommendedName>
        <fullName evidence="4">PBP domain-containing protein</fullName>
    </recommendedName>
</protein>
<evidence type="ECO:0000256" key="3">
    <source>
        <dbReference type="SAM" id="Phobius"/>
    </source>
</evidence>
<keyword evidence="3" id="KW-0812">Transmembrane</keyword>
<dbReference type="InterPro" id="IPR050811">
    <property type="entry name" value="Phosphate_ABC_transporter"/>
</dbReference>
<feature type="transmembrane region" description="Helical" evidence="3">
    <location>
        <begin position="57"/>
        <end position="79"/>
    </location>
</feature>
<proteinExistence type="predicted"/>
<dbReference type="InterPro" id="IPR024370">
    <property type="entry name" value="PBP_domain"/>
</dbReference>
<name>A0AAV3X2C8_9CYAN</name>
<dbReference type="PANTHER" id="PTHR30570:SF1">
    <property type="entry name" value="PHOSPHATE-BINDING PROTEIN PSTS"/>
    <property type="match status" value="1"/>
</dbReference>
<evidence type="ECO:0000313" key="6">
    <source>
        <dbReference type="Proteomes" id="UP001050975"/>
    </source>
</evidence>
<dbReference type="RefSeq" id="WP_226572505.1">
    <property type="nucleotide sequence ID" value="NZ_BLAY01000001.1"/>
</dbReference>
<dbReference type="SUPFAM" id="SSF53850">
    <property type="entry name" value="Periplasmic binding protein-like II"/>
    <property type="match status" value="1"/>
</dbReference>
<dbReference type="Pfam" id="PF12849">
    <property type="entry name" value="PBP_like_2"/>
    <property type="match status" value="1"/>
</dbReference>
<keyword evidence="3" id="KW-0472">Membrane</keyword>
<gene>
    <name evidence="5" type="ORF">MiSe_00230</name>
</gene>